<feature type="region of interest" description="Disordered" evidence="1">
    <location>
        <begin position="71"/>
        <end position="109"/>
    </location>
</feature>
<proteinExistence type="predicted"/>
<dbReference type="InterPro" id="IPR036779">
    <property type="entry name" value="LysM_dom_sf"/>
</dbReference>
<dbReference type="PANTHER" id="PTHR34700">
    <property type="entry name" value="POTASSIUM BINDING PROTEIN KBP"/>
    <property type="match status" value="1"/>
</dbReference>
<gene>
    <name evidence="3" type="ORF">LCGC14_0513040</name>
</gene>
<dbReference type="Gene3D" id="3.10.350.10">
    <property type="entry name" value="LysM domain"/>
    <property type="match status" value="2"/>
</dbReference>
<feature type="domain" description="LysM" evidence="2">
    <location>
        <begin position="206"/>
        <end position="257"/>
    </location>
</feature>
<feature type="domain" description="LysM" evidence="2">
    <location>
        <begin position="112"/>
        <end position="163"/>
    </location>
</feature>
<feature type="compositionally biased region" description="Basic and acidic residues" evidence="1">
    <location>
        <begin position="76"/>
        <end position="90"/>
    </location>
</feature>
<dbReference type="InterPro" id="IPR018392">
    <property type="entry name" value="LysM"/>
</dbReference>
<comment type="caution">
    <text evidence="3">The sequence shown here is derived from an EMBL/GenBank/DDBJ whole genome shotgun (WGS) entry which is preliminary data.</text>
</comment>
<reference evidence="3" key="1">
    <citation type="journal article" date="2015" name="Nature">
        <title>Complex archaea that bridge the gap between prokaryotes and eukaryotes.</title>
        <authorList>
            <person name="Spang A."/>
            <person name="Saw J.H."/>
            <person name="Jorgensen S.L."/>
            <person name="Zaremba-Niedzwiedzka K."/>
            <person name="Martijn J."/>
            <person name="Lind A.E."/>
            <person name="van Eijk R."/>
            <person name="Schleper C."/>
            <person name="Guy L."/>
            <person name="Ettema T.J."/>
        </authorList>
    </citation>
    <scope>NUCLEOTIDE SEQUENCE</scope>
</reference>
<evidence type="ECO:0000259" key="2">
    <source>
        <dbReference type="PROSITE" id="PS51782"/>
    </source>
</evidence>
<dbReference type="EMBL" id="LAZR01000628">
    <property type="protein sequence ID" value="KKN62341.1"/>
    <property type="molecule type" value="Genomic_DNA"/>
</dbReference>
<dbReference type="SUPFAM" id="SSF54106">
    <property type="entry name" value="LysM domain"/>
    <property type="match status" value="2"/>
</dbReference>
<dbReference type="CDD" id="cd00118">
    <property type="entry name" value="LysM"/>
    <property type="match status" value="2"/>
</dbReference>
<dbReference type="PROSITE" id="PS51782">
    <property type="entry name" value="LYSM"/>
    <property type="match status" value="2"/>
</dbReference>
<organism evidence="3">
    <name type="scientific">marine sediment metagenome</name>
    <dbReference type="NCBI Taxonomy" id="412755"/>
    <lineage>
        <taxon>unclassified sequences</taxon>
        <taxon>metagenomes</taxon>
        <taxon>ecological metagenomes</taxon>
    </lineage>
</organism>
<sequence length="258" mass="28715">MTRDTRIGLLVGLLFILAFGLILSELTNPTPPEGTVEGARDSDRDLATYEHAQRARRAPVRIVERRAPIVHRSRPPARELTSERSRETGERGTLMARRGDGDRAVVRPRRPKTYTVRSGDSLRRIAAQIYGVGREDEYWRIYDANRDKLPDESTLAVGQVLVIPPLPSSGGTDEARSDATVWQTEELTMAELEDRMGAATSTRSSRRYTVQAGDTLTSIARRLMGDDSPQAVQRLLNANRGWIADPDYVPVGVELIIP</sequence>
<dbReference type="SMART" id="SM00257">
    <property type="entry name" value="LysM"/>
    <property type="match status" value="2"/>
</dbReference>
<evidence type="ECO:0000313" key="3">
    <source>
        <dbReference type="EMBL" id="KKN62341.1"/>
    </source>
</evidence>
<name>A0A0F9UMC0_9ZZZZ</name>
<dbReference type="Pfam" id="PF01476">
    <property type="entry name" value="LysM"/>
    <property type="match status" value="2"/>
</dbReference>
<dbReference type="InterPro" id="IPR052196">
    <property type="entry name" value="Bact_Kbp"/>
</dbReference>
<dbReference type="AlphaFoldDB" id="A0A0F9UMC0"/>
<protein>
    <recommendedName>
        <fullName evidence="2">LysM domain-containing protein</fullName>
    </recommendedName>
</protein>
<accession>A0A0F9UMC0</accession>
<evidence type="ECO:0000256" key="1">
    <source>
        <dbReference type="SAM" id="MobiDB-lite"/>
    </source>
</evidence>
<dbReference type="PANTHER" id="PTHR34700:SF4">
    <property type="entry name" value="PHAGE-LIKE ELEMENT PBSX PROTEIN XKDP"/>
    <property type="match status" value="1"/>
</dbReference>